<keyword evidence="4" id="KW-1185">Reference proteome</keyword>
<organism evidence="3 4">
    <name type="scientific">Actinokineospora iranica</name>
    <dbReference type="NCBI Taxonomy" id="1271860"/>
    <lineage>
        <taxon>Bacteria</taxon>
        <taxon>Bacillati</taxon>
        <taxon>Actinomycetota</taxon>
        <taxon>Actinomycetes</taxon>
        <taxon>Pseudonocardiales</taxon>
        <taxon>Pseudonocardiaceae</taxon>
        <taxon>Actinokineospora</taxon>
    </lineage>
</organism>
<dbReference type="GO" id="GO:0003677">
    <property type="term" value="F:DNA binding"/>
    <property type="evidence" value="ECO:0007669"/>
    <property type="project" value="InterPro"/>
</dbReference>
<dbReference type="NCBIfam" id="NF033542">
    <property type="entry name" value="transpos_IS110"/>
    <property type="match status" value="1"/>
</dbReference>
<dbReference type="PANTHER" id="PTHR33055">
    <property type="entry name" value="TRANSPOSASE FOR INSERTION SEQUENCE ELEMENT IS1111A"/>
    <property type="match status" value="1"/>
</dbReference>
<evidence type="ECO:0000259" key="1">
    <source>
        <dbReference type="Pfam" id="PF01548"/>
    </source>
</evidence>
<dbReference type="Pfam" id="PF02371">
    <property type="entry name" value="Transposase_20"/>
    <property type="match status" value="1"/>
</dbReference>
<evidence type="ECO:0000313" key="3">
    <source>
        <dbReference type="EMBL" id="SDE01825.1"/>
    </source>
</evidence>
<name>A0A1G6ZJ56_9PSEU</name>
<dbReference type="InterPro" id="IPR003346">
    <property type="entry name" value="Transposase_20"/>
</dbReference>
<dbReference type="Proteomes" id="UP000199501">
    <property type="component" value="Unassembled WGS sequence"/>
</dbReference>
<dbReference type="InterPro" id="IPR047650">
    <property type="entry name" value="Transpos_IS110"/>
</dbReference>
<accession>A0A1G6ZJ56</accession>
<proteinExistence type="predicted"/>
<evidence type="ECO:0000259" key="2">
    <source>
        <dbReference type="Pfam" id="PF02371"/>
    </source>
</evidence>
<dbReference type="InterPro" id="IPR002525">
    <property type="entry name" value="Transp_IS110-like_N"/>
</dbReference>
<gene>
    <name evidence="3" type="ORF">SAMN05216174_1321</name>
</gene>
<feature type="domain" description="Transposase IS110-like N-terminal" evidence="1">
    <location>
        <begin position="22"/>
        <end position="170"/>
    </location>
</feature>
<dbReference type="Pfam" id="PF01548">
    <property type="entry name" value="DEDD_Tnp_IS110"/>
    <property type="match status" value="1"/>
</dbReference>
<evidence type="ECO:0000313" key="4">
    <source>
        <dbReference type="Proteomes" id="UP000199501"/>
    </source>
</evidence>
<dbReference type="AlphaFoldDB" id="A0A1G6ZJ56"/>
<reference evidence="4" key="1">
    <citation type="submission" date="2016-10" db="EMBL/GenBank/DDBJ databases">
        <authorList>
            <person name="Varghese N."/>
            <person name="Submissions S."/>
        </authorList>
    </citation>
    <scope>NUCLEOTIDE SEQUENCE [LARGE SCALE GENOMIC DNA]</scope>
    <source>
        <strain evidence="4">IBRC-M 10403</strain>
    </source>
</reference>
<sequence>MTSMLQSDTEEGDATADNVVVLGVDTHKDVHVAAVISMLGVFLASQSFPTTAAGYEQMLAWARTFGTVRQAGVECTGSYGAALTRYLRAHHVSVIEINQPDKATRRKRGKTDAVDAESAARAVLSGRATAIAKTSDGPVEMMRMFKLAKTSALKARTQAINQLKAVLVTTDPALRESLAGLSRWMLIRRCAELDTTDPRDAVAAAIYTLRLLGQRILRLGEEIRELEQHITTAINACAPALLHRRGIGHDSAAALLLAAGDNPERLDTEASFAALCGTSPIEASSGKTQRRRLNRGGDRQANAALYRIVLTRLRCDPSTQEYLQRRLAQGKTRREVIRCLKRYVAREVHPLLRQVWTTPESTPSPLDKT</sequence>
<dbReference type="EMBL" id="FMZZ01000032">
    <property type="protein sequence ID" value="SDE01825.1"/>
    <property type="molecule type" value="Genomic_DNA"/>
</dbReference>
<protein>
    <submittedName>
        <fullName evidence="3">Transposase</fullName>
    </submittedName>
</protein>
<dbReference type="GO" id="GO:0004803">
    <property type="term" value="F:transposase activity"/>
    <property type="evidence" value="ECO:0007669"/>
    <property type="project" value="InterPro"/>
</dbReference>
<dbReference type="GO" id="GO:0006313">
    <property type="term" value="P:DNA transposition"/>
    <property type="evidence" value="ECO:0007669"/>
    <property type="project" value="InterPro"/>
</dbReference>
<dbReference type="PANTHER" id="PTHR33055:SF16">
    <property type="entry name" value="TRANSPOSASE FOR INSERTION SEQUENCE ELEMENT IS1547"/>
    <property type="match status" value="1"/>
</dbReference>
<dbReference type="STRING" id="1271860.SAMN05216174_1321"/>
<feature type="domain" description="Transposase IS116/IS110/IS902 C-terminal" evidence="2">
    <location>
        <begin position="241"/>
        <end position="324"/>
    </location>
</feature>